<keyword evidence="6 7" id="KW-0326">Glycosidase</keyword>
<evidence type="ECO:0000256" key="6">
    <source>
        <dbReference type="ARBA" id="ARBA00023295"/>
    </source>
</evidence>
<feature type="domain" description="Glycoside hydrolase family 20 catalytic" evidence="11">
    <location>
        <begin position="194"/>
        <end position="516"/>
    </location>
</feature>
<dbReference type="GO" id="GO:0016020">
    <property type="term" value="C:membrane"/>
    <property type="evidence" value="ECO:0007669"/>
    <property type="project" value="TreeGrafter"/>
</dbReference>
<dbReference type="CDD" id="cd06562">
    <property type="entry name" value="GH20_HexA_HexB-like"/>
    <property type="match status" value="1"/>
</dbReference>
<protein>
    <recommendedName>
        <fullName evidence="7">Beta-hexosaminidase</fullName>
        <ecNumber evidence="7">3.2.1.52</ecNumber>
    </recommendedName>
</protein>
<keyword evidence="14" id="KW-1185">Reference proteome</keyword>
<dbReference type="InterPro" id="IPR017853">
    <property type="entry name" value="GH"/>
</dbReference>
<dbReference type="GO" id="GO:0005975">
    <property type="term" value="P:carbohydrate metabolic process"/>
    <property type="evidence" value="ECO:0007669"/>
    <property type="project" value="InterPro"/>
</dbReference>
<feature type="disulfide bond" evidence="9">
    <location>
        <begin position="303"/>
        <end position="359"/>
    </location>
</feature>
<dbReference type="Gene3D" id="3.20.20.80">
    <property type="entry name" value="Glycosidases"/>
    <property type="match status" value="1"/>
</dbReference>
<feature type="chain" id="PRO_5036209638" description="Beta-hexosaminidase" evidence="10">
    <location>
        <begin position="19"/>
        <end position="558"/>
    </location>
</feature>
<keyword evidence="3 10" id="KW-0732">Signal</keyword>
<dbReference type="GO" id="GO:0005764">
    <property type="term" value="C:lysosome"/>
    <property type="evidence" value="ECO:0007669"/>
    <property type="project" value="TreeGrafter"/>
</dbReference>
<evidence type="ECO:0000256" key="8">
    <source>
        <dbReference type="PIRSR" id="PIRSR001093-1"/>
    </source>
</evidence>
<feature type="disulfide bond" evidence="9">
    <location>
        <begin position="76"/>
        <end position="123"/>
    </location>
</feature>
<dbReference type="SUPFAM" id="SSF51445">
    <property type="entry name" value="(Trans)glycosidases"/>
    <property type="match status" value="1"/>
</dbReference>
<sequence>MKLLTTWISVALVLTNQGLEVRAYFSSPIFQKDGFGPWHSSSRGQPIPLPRIYQSYKSTLLIDPENFLFNISHATCEILEDAVQRYQKLIFKSPKFKPCEKTWTNCAKDNCLKRLDIYLQSPCEEWPPSRMDEQYLLKVNTDELKGGALLSAASIWGILRGLETFSQMVYYHDCQVNAQRFFVNTTFVQDWPRFPWRGLLLDTSRHFLPKITIFETLDLMAMNKLNVFHWHIVDDNSFPYESLRFPFLSKNGSYGPDMVYTRKDLKDILEYARRRGIRVVPEFDTPGHTQSWGRNLPGFLTPCGEEYGWSFLGDLPDYGPIDPSREENYVFLEKFFKEVFNTFPDKFLHLGGDEVDFRCWSMNRDIAEFMKQNNISSYEGLEAYYIHRLIDLLDDISSKKKTYLVWQEVFDNQVPLDPNTIVHVWKGNWESEMAQVTAAGKKALLSSCWYLNYISYGTDWENYYKCDPENFPGTPSQKWLVLGGEVCMWAEFVDETNLHSRLWPRASAAAERLWSAKEVQDGEFLASRMNEHRCRIRRRGYPAQPINGPDFCDNLKIP</sequence>
<feature type="signal peptide" evidence="10">
    <location>
        <begin position="1"/>
        <end position="18"/>
    </location>
</feature>
<evidence type="ECO:0000256" key="10">
    <source>
        <dbReference type="SAM" id="SignalP"/>
    </source>
</evidence>
<dbReference type="PIRSF" id="PIRSF001093">
    <property type="entry name" value="B-hxosamndse_ab_euk"/>
    <property type="match status" value="1"/>
</dbReference>
<comment type="catalytic activity">
    <reaction evidence="1 7">
        <text>Hydrolysis of terminal non-reducing N-acetyl-D-hexosamine residues in N-acetyl-beta-D-hexosaminides.</text>
        <dbReference type="EC" id="3.2.1.52"/>
    </reaction>
</comment>
<evidence type="ECO:0000256" key="4">
    <source>
        <dbReference type="ARBA" id="ARBA00022801"/>
    </source>
</evidence>
<dbReference type="SUPFAM" id="SSF55545">
    <property type="entry name" value="beta-N-acetylhexosaminidase-like domain"/>
    <property type="match status" value="1"/>
</dbReference>
<evidence type="ECO:0000313" key="13">
    <source>
        <dbReference type="EMBL" id="CAD7244623.1"/>
    </source>
</evidence>
<dbReference type="EC" id="3.2.1.52" evidence="7"/>
<dbReference type="PANTHER" id="PTHR22600">
    <property type="entry name" value="BETA-HEXOSAMINIDASE"/>
    <property type="match status" value="1"/>
</dbReference>
<feature type="active site" description="Proton donor" evidence="8">
    <location>
        <position position="354"/>
    </location>
</feature>
<feature type="domain" description="Beta-hexosaminidase eukaryotic type N-terminal" evidence="12">
    <location>
        <begin position="47"/>
        <end position="168"/>
    </location>
</feature>
<evidence type="ECO:0000259" key="12">
    <source>
        <dbReference type="Pfam" id="PF14845"/>
    </source>
</evidence>
<feature type="disulfide bond" evidence="9">
    <location>
        <begin position="534"/>
        <end position="552"/>
    </location>
</feature>
<dbReference type="Pfam" id="PF00728">
    <property type="entry name" value="Glyco_hydro_20"/>
    <property type="match status" value="1"/>
</dbReference>
<evidence type="ECO:0000256" key="9">
    <source>
        <dbReference type="PIRSR" id="PIRSR001093-2"/>
    </source>
</evidence>
<dbReference type="Gene3D" id="3.30.379.10">
    <property type="entry name" value="Chitobiase/beta-hexosaminidase domain 2-like"/>
    <property type="match status" value="1"/>
</dbReference>
<keyword evidence="4 7" id="KW-0378">Hydrolase</keyword>
<dbReference type="InterPro" id="IPR029018">
    <property type="entry name" value="Hex-like_dom2"/>
</dbReference>
<evidence type="ECO:0000259" key="11">
    <source>
        <dbReference type="Pfam" id="PF00728"/>
    </source>
</evidence>
<dbReference type="OrthoDB" id="428480at2759"/>
<comment type="similarity">
    <text evidence="2 7">Belongs to the glycosyl hydrolase 20 family.</text>
</comment>
<dbReference type="PANTHER" id="PTHR22600:SF21">
    <property type="entry name" value="BETA-HEXOSAMINIDASE A"/>
    <property type="match status" value="1"/>
</dbReference>
<accession>A0A7R9A3B2</accession>
<dbReference type="InterPro" id="IPR029019">
    <property type="entry name" value="HEX_eukaryotic_N"/>
</dbReference>
<evidence type="ECO:0000256" key="7">
    <source>
        <dbReference type="PIRNR" id="PIRNR001093"/>
    </source>
</evidence>
<dbReference type="EMBL" id="CAJPEV010000672">
    <property type="protein sequence ID" value="CAG0887488.1"/>
    <property type="molecule type" value="Genomic_DNA"/>
</dbReference>
<evidence type="ECO:0000256" key="1">
    <source>
        <dbReference type="ARBA" id="ARBA00001231"/>
    </source>
</evidence>
<keyword evidence="5" id="KW-0325">Glycoprotein</keyword>
<dbReference type="InterPro" id="IPR015883">
    <property type="entry name" value="Glyco_hydro_20_cat"/>
</dbReference>
<dbReference type="Proteomes" id="UP000677054">
    <property type="component" value="Unassembled WGS sequence"/>
</dbReference>
<dbReference type="FunFam" id="3.20.20.80:FF:000063">
    <property type="entry name" value="Beta-hexosaminidase"/>
    <property type="match status" value="1"/>
</dbReference>
<evidence type="ECO:0000256" key="2">
    <source>
        <dbReference type="ARBA" id="ARBA00006285"/>
    </source>
</evidence>
<proteinExistence type="inferred from homology"/>
<evidence type="ECO:0000256" key="3">
    <source>
        <dbReference type="ARBA" id="ARBA00022729"/>
    </source>
</evidence>
<dbReference type="AlphaFoldDB" id="A0A7R9A3B2"/>
<evidence type="ECO:0000256" key="5">
    <source>
        <dbReference type="ARBA" id="ARBA00023180"/>
    </source>
</evidence>
<dbReference type="GO" id="GO:0004563">
    <property type="term" value="F:beta-N-acetylhexosaminidase activity"/>
    <property type="evidence" value="ECO:0007669"/>
    <property type="project" value="UniProtKB-EC"/>
</dbReference>
<dbReference type="InterPro" id="IPR025705">
    <property type="entry name" value="Beta_hexosaminidase_sua/sub"/>
</dbReference>
<dbReference type="GO" id="GO:0030203">
    <property type="term" value="P:glycosaminoglycan metabolic process"/>
    <property type="evidence" value="ECO:0007669"/>
    <property type="project" value="TreeGrafter"/>
</dbReference>
<dbReference type="Pfam" id="PF14845">
    <property type="entry name" value="Glycohydro_20b2"/>
    <property type="match status" value="1"/>
</dbReference>
<reference evidence="13" key="1">
    <citation type="submission" date="2020-11" db="EMBL/GenBank/DDBJ databases">
        <authorList>
            <person name="Tran Van P."/>
        </authorList>
    </citation>
    <scope>NUCLEOTIDE SEQUENCE</scope>
</reference>
<dbReference type="GO" id="GO:0006689">
    <property type="term" value="P:ganglioside catabolic process"/>
    <property type="evidence" value="ECO:0007669"/>
    <property type="project" value="TreeGrafter"/>
</dbReference>
<organism evidence="13">
    <name type="scientific">Darwinula stevensoni</name>
    <dbReference type="NCBI Taxonomy" id="69355"/>
    <lineage>
        <taxon>Eukaryota</taxon>
        <taxon>Metazoa</taxon>
        <taxon>Ecdysozoa</taxon>
        <taxon>Arthropoda</taxon>
        <taxon>Crustacea</taxon>
        <taxon>Oligostraca</taxon>
        <taxon>Ostracoda</taxon>
        <taxon>Podocopa</taxon>
        <taxon>Podocopida</taxon>
        <taxon>Darwinulocopina</taxon>
        <taxon>Darwinuloidea</taxon>
        <taxon>Darwinulidae</taxon>
        <taxon>Darwinula</taxon>
    </lineage>
</organism>
<name>A0A7R9A3B2_9CRUS</name>
<gene>
    <name evidence="13" type="ORF">DSTB1V02_LOCUS4514</name>
</gene>
<keyword evidence="9" id="KW-1015">Disulfide bond</keyword>
<dbReference type="PRINTS" id="PR00738">
    <property type="entry name" value="GLHYDRLASE20"/>
</dbReference>
<evidence type="ECO:0000313" key="14">
    <source>
        <dbReference type="Proteomes" id="UP000677054"/>
    </source>
</evidence>
<dbReference type="EMBL" id="LR900189">
    <property type="protein sequence ID" value="CAD7244623.1"/>
    <property type="molecule type" value="Genomic_DNA"/>
</dbReference>